<name>A0A699IPF5_TANCI</name>
<reference evidence="1" key="1">
    <citation type="journal article" date="2019" name="Sci. Rep.">
        <title>Draft genome of Tanacetum cinerariifolium, the natural source of mosquito coil.</title>
        <authorList>
            <person name="Yamashiro T."/>
            <person name="Shiraishi A."/>
            <person name="Satake H."/>
            <person name="Nakayama K."/>
        </authorList>
    </citation>
    <scope>NUCLEOTIDE SEQUENCE</scope>
</reference>
<dbReference type="AlphaFoldDB" id="A0A699IPF5"/>
<dbReference type="EMBL" id="BKCJ010326448">
    <property type="protein sequence ID" value="GEZ80866.1"/>
    <property type="molecule type" value="Genomic_DNA"/>
</dbReference>
<proteinExistence type="predicted"/>
<organism evidence="1">
    <name type="scientific">Tanacetum cinerariifolium</name>
    <name type="common">Dalmatian daisy</name>
    <name type="synonym">Chrysanthemum cinerariifolium</name>
    <dbReference type="NCBI Taxonomy" id="118510"/>
    <lineage>
        <taxon>Eukaryota</taxon>
        <taxon>Viridiplantae</taxon>
        <taxon>Streptophyta</taxon>
        <taxon>Embryophyta</taxon>
        <taxon>Tracheophyta</taxon>
        <taxon>Spermatophyta</taxon>
        <taxon>Magnoliopsida</taxon>
        <taxon>eudicotyledons</taxon>
        <taxon>Gunneridae</taxon>
        <taxon>Pentapetalae</taxon>
        <taxon>asterids</taxon>
        <taxon>campanulids</taxon>
        <taxon>Asterales</taxon>
        <taxon>Asteraceae</taxon>
        <taxon>Asteroideae</taxon>
        <taxon>Anthemideae</taxon>
        <taxon>Anthemidinae</taxon>
        <taxon>Tanacetum</taxon>
    </lineage>
</organism>
<comment type="caution">
    <text evidence="1">The sequence shown here is derived from an EMBL/GenBank/DDBJ whole genome shotgun (WGS) entry which is preliminary data.</text>
</comment>
<protein>
    <submittedName>
        <fullName evidence="1">Uncharacterized protein</fullName>
    </submittedName>
</protein>
<accession>A0A699IPF5</accession>
<feature type="non-terminal residue" evidence="1">
    <location>
        <position position="1"/>
    </location>
</feature>
<evidence type="ECO:0000313" key="1">
    <source>
        <dbReference type="EMBL" id="GEZ80866.1"/>
    </source>
</evidence>
<gene>
    <name evidence="1" type="ORF">Tci_552839</name>
</gene>
<sequence>YGFVGYPFDYHVTLGFGSIAGGLDHVNLVIRLPLEHGISRVLGKDDYSNSIEFTISVEIPEIFMQQFWYIIKKVKDSESYEFLLANKKCIVNAEVFRKILDIRPRVEGEEFTKVQDNDATLTFIIDLGYKGPLHKYTRLFNKENVDYAELIWEDFIFQIDYRREKKSRRETMPFPRFTKVMINHFLSQHKSLSKLKFQHYHTIKDDGIVSRIKFFRIREDYQEYGLLIPDMMLNDKIKQSDSY</sequence>